<dbReference type="GO" id="GO:0140580">
    <property type="term" value="F:mitochondrion autophagosome adaptor activity"/>
    <property type="evidence" value="ECO:0007669"/>
    <property type="project" value="InterPro"/>
</dbReference>
<keyword evidence="3" id="KW-1185">Reference proteome</keyword>
<accession>A0A1G4MBA0</accession>
<keyword evidence="1" id="KW-1133">Transmembrane helix</keyword>
<dbReference type="AlphaFoldDB" id="A0A1G4MBA0"/>
<keyword evidence="1" id="KW-0812">Transmembrane</keyword>
<protein>
    <submittedName>
        <fullName evidence="2">LAFE_0D06436g1_1</fullName>
    </submittedName>
</protein>
<reference evidence="2 3" key="1">
    <citation type="submission" date="2016-03" db="EMBL/GenBank/DDBJ databases">
        <authorList>
            <person name="Devillers H."/>
        </authorList>
    </citation>
    <scope>NUCLEOTIDE SEQUENCE [LARGE SCALE GENOMIC DNA]</scope>
    <source>
        <strain evidence="2">CBS 6772</strain>
    </source>
</reference>
<gene>
    <name evidence="2" type="ORF">LAFE_0D06436G</name>
</gene>
<proteinExistence type="predicted"/>
<dbReference type="STRING" id="4955.A0A1G4MBA0"/>
<dbReference type="Proteomes" id="UP000190831">
    <property type="component" value="Chromosome D"/>
</dbReference>
<dbReference type="GO" id="GO:0000423">
    <property type="term" value="P:mitophagy"/>
    <property type="evidence" value="ECO:0007669"/>
    <property type="project" value="InterPro"/>
</dbReference>
<dbReference type="OrthoDB" id="2430343at2759"/>
<name>A0A1G4MBA0_LACFM</name>
<sequence length="115" mass="13037">MSKPTTILGEVPKIAIPDIRFEQTFKNALRREATKNHKLHATQQGSQEKPVVTAAIVCKVVFRDVLLVPFVQGILWTGFLIALKPWLRHMVFQGRKVGKFIYRQVLGTDLINKGV</sequence>
<dbReference type="PANTHER" id="PTHR38699">
    <property type="entry name" value="CHROMOSOME 1, WHOLE GENOME SHOTGUN SEQUENCE"/>
    <property type="match status" value="1"/>
</dbReference>
<dbReference type="InterPro" id="IPR013898">
    <property type="entry name" value="Atg43"/>
</dbReference>
<dbReference type="PANTHER" id="PTHR38699:SF1">
    <property type="entry name" value="MITOPHAGY RECEPTOR ATG43"/>
    <property type="match status" value="1"/>
</dbReference>
<keyword evidence="1" id="KW-0472">Membrane</keyword>
<organism evidence="2 3">
    <name type="scientific">Lachancea fermentati</name>
    <name type="common">Zygosaccharomyces fermentati</name>
    <dbReference type="NCBI Taxonomy" id="4955"/>
    <lineage>
        <taxon>Eukaryota</taxon>
        <taxon>Fungi</taxon>
        <taxon>Dikarya</taxon>
        <taxon>Ascomycota</taxon>
        <taxon>Saccharomycotina</taxon>
        <taxon>Saccharomycetes</taxon>
        <taxon>Saccharomycetales</taxon>
        <taxon>Saccharomycetaceae</taxon>
        <taxon>Lachancea</taxon>
    </lineage>
</organism>
<feature type="transmembrane region" description="Helical" evidence="1">
    <location>
        <begin position="66"/>
        <end position="87"/>
    </location>
</feature>
<evidence type="ECO:0000256" key="1">
    <source>
        <dbReference type="SAM" id="Phobius"/>
    </source>
</evidence>
<evidence type="ECO:0000313" key="2">
    <source>
        <dbReference type="EMBL" id="SCW01161.1"/>
    </source>
</evidence>
<dbReference type="OMA" id="QGFLWTG"/>
<dbReference type="EMBL" id="LT598492">
    <property type="protein sequence ID" value="SCW01161.1"/>
    <property type="molecule type" value="Genomic_DNA"/>
</dbReference>
<evidence type="ECO:0000313" key="3">
    <source>
        <dbReference type="Proteomes" id="UP000190831"/>
    </source>
</evidence>